<reference evidence="2" key="1">
    <citation type="submission" date="2021-01" db="EMBL/GenBank/DDBJ databases">
        <title>Whole genome shotgun sequence of Planosporangium mesophilum NBRC 109066.</title>
        <authorList>
            <person name="Komaki H."/>
            <person name="Tamura T."/>
        </authorList>
    </citation>
    <scope>NUCLEOTIDE SEQUENCE</scope>
    <source>
        <strain evidence="2">NBRC 109066</strain>
    </source>
</reference>
<evidence type="ECO:0000256" key="1">
    <source>
        <dbReference type="SAM" id="MobiDB-lite"/>
    </source>
</evidence>
<accession>A0A8J3X3U7</accession>
<keyword evidence="3" id="KW-1185">Reference proteome</keyword>
<dbReference type="InterPro" id="IPR012338">
    <property type="entry name" value="Beta-lactam/transpept-like"/>
</dbReference>
<dbReference type="Proteomes" id="UP000599074">
    <property type="component" value="Unassembled WGS sequence"/>
</dbReference>
<feature type="region of interest" description="Disordered" evidence="1">
    <location>
        <begin position="1"/>
        <end position="20"/>
    </location>
</feature>
<gene>
    <name evidence="2" type="ORF">Pme01_59730</name>
</gene>
<evidence type="ECO:0000313" key="3">
    <source>
        <dbReference type="Proteomes" id="UP000599074"/>
    </source>
</evidence>
<protein>
    <submittedName>
        <fullName evidence="2">Uncharacterized protein</fullName>
    </submittedName>
</protein>
<sequence length="90" mass="9333">MAPSVAPKPGPAPISALMEKPPTSPLWLVGGFPLTGALRSGLRRRRGHEDGGVFAVAALTESGVPAAIQPAAEAVMAQVSRALHDHLRTY</sequence>
<proteinExistence type="predicted"/>
<organism evidence="2 3">
    <name type="scientific">Planosporangium mesophilum</name>
    <dbReference type="NCBI Taxonomy" id="689768"/>
    <lineage>
        <taxon>Bacteria</taxon>
        <taxon>Bacillati</taxon>
        <taxon>Actinomycetota</taxon>
        <taxon>Actinomycetes</taxon>
        <taxon>Micromonosporales</taxon>
        <taxon>Micromonosporaceae</taxon>
        <taxon>Planosporangium</taxon>
    </lineage>
</organism>
<feature type="compositionally biased region" description="Pro residues" evidence="1">
    <location>
        <begin position="1"/>
        <end position="12"/>
    </location>
</feature>
<evidence type="ECO:0000313" key="2">
    <source>
        <dbReference type="EMBL" id="GII26376.1"/>
    </source>
</evidence>
<dbReference type="AlphaFoldDB" id="A0A8J3X3U7"/>
<dbReference type="Gene3D" id="3.40.710.10">
    <property type="entry name" value="DD-peptidase/beta-lactamase superfamily"/>
    <property type="match status" value="1"/>
</dbReference>
<name>A0A8J3X3U7_9ACTN</name>
<dbReference type="EMBL" id="BOON01000075">
    <property type="protein sequence ID" value="GII26376.1"/>
    <property type="molecule type" value="Genomic_DNA"/>
</dbReference>
<comment type="caution">
    <text evidence="2">The sequence shown here is derived from an EMBL/GenBank/DDBJ whole genome shotgun (WGS) entry which is preliminary data.</text>
</comment>